<keyword evidence="2" id="KW-1185">Reference proteome</keyword>
<name>A0AC61RJ90_9BACT</name>
<protein>
    <submittedName>
        <fullName evidence="1">Efflux RND transporter periplasmic adaptor subunit</fullName>
    </submittedName>
</protein>
<evidence type="ECO:0000313" key="2">
    <source>
        <dbReference type="Proteomes" id="UP000306319"/>
    </source>
</evidence>
<evidence type="ECO:0000313" key="1">
    <source>
        <dbReference type="EMBL" id="TGY77932.1"/>
    </source>
</evidence>
<dbReference type="Proteomes" id="UP000306319">
    <property type="component" value="Unassembled WGS sequence"/>
</dbReference>
<comment type="caution">
    <text evidence="1">The sequence shown here is derived from an EMBL/GenBank/DDBJ whole genome shotgun (WGS) entry which is preliminary data.</text>
</comment>
<dbReference type="EMBL" id="SRYB01000018">
    <property type="protein sequence ID" value="TGY77932.1"/>
    <property type="molecule type" value="Genomic_DNA"/>
</dbReference>
<organism evidence="1 2">
    <name type="scientific">Lepagella muris</name>
    <dbReference type="NCBI Taxonomy" id="3032870"/>
    <lineage>
        <taxon>Bacteria</taxon>
        <taxon>Pseudomonadati</taxon>
        <taxon>Bacteroidota</taxon>
        <taxon>Bacteroidia</taxon>
        <taxon>Bacteroidales</taxon>
        <taxon>Muribaculaceae</taxon>
        <taxon>Lepagella</taxon>
    </lineage>
</organism>
<sequence>MKTQTYLIYALYAALAMPLVSCHNKGNAERDTTMRKIDVAVATTDSVILHKTYPGYLKSKNSAKVVGRVDGRLLSVNYNSGEYVTKGTVLFRIDPTLYQDAVARAEAALASAISARDYAKSHYAAVNKALEANAVSKMEVLSAESAYNQAVANIKDCEAALHTARTNLGYCTVTAPISGFTTDCMMSAGNYVNGSGAPVELATIYDISTFNAVFQIEDAQYERLVGRDGGMGAPVYRQIPLSFTDSMTHSYTADLYYESPSVNQSTGTIELKGTVNNIDNELKDGMYVTVSLPYGRKSDAILVKDASIGTDQLGKYLYVVNDSNKVVYTPVEVGDIYQDSLRVITKGLRAGDKYVTKALLTVRNGEEISPVIVK</sequence>
<accession>A0AC61RJ90</accession>
<proteinExistence type="predicted"/>
<reference evidence="1" key="1">
    <citation type="submission" date="2019-04" db="EMBL/GenBank/DDBJ databases">
        <title>Microbes associate with the intestines of laboratory mice.</title>
        <authorList>
            <person name="Navarre W."/>
            <person name="Wong E."/>
            <person name="Huang K."/>
            <person name="Tropini C."/>
            <person name="Ng K."/>
            <person name="Yu B."/>
        </authorList>
    </citation>
    <scope>NUCLEOTIDE SEQUENCE</scope>
    <source>
        <strain evidence="1">NM04_E33</strain>
    </source>
</reference>
<gene>
    <name evidence="1" type="ORF">E5331_12160</name>
</gene>